<protein>
    <submittedName>
        <fullName evidence="1">Uncharacterized protein</fullName>
    </submittedName>
</protein>
<evidence type="ECO:0000313" key="1">
    <source>
        <dbReference type="EMBL" id="VAW69446.1"/>
    </source>
</evidence>
<name>A0A3B0YM40_9ZZZZ</name>
<accession>A0A3B0YM40</accession>
<sequence length="112" mass="12143">MKKHREFSKNSFWNFTASRGRIELVRERLKVDNKYTLGHAYSDVMSLENGVAGVIIGAGFAVAASSSPMIVAYMGVTAALSAPAAQTGLKALSGTMDAVAPSFWSRTKRRWS</sequence>
<dbReference type="AlphaFoldDB" id="A0A3B0YM40"/>
<organism evidence="1">
    <name type="scientific">hydrothermal vent metagenome</name>
    <dbReference type="NCBI Taxonomy" id="652676"/>
    <lineage>
        <taxon>unclassified sequences</taxon>
        <taxon>metagenomes</taxon>
        <taxon>ecological metagenomes</taxon>
    </lineage>
</organism>
<dbReference type="EMBL" id="UOFI01000160">
    <property type="protein sequence ID" value="VAW69446.1"/>
    <property type="molecule type" value="Genomic_DNA"/>
</dbReference>
<proteinExistence type="predicted"/>
<reference evidence="1" key="1">
    <citation type="submission" date="2018-06" db="EMBL/GenBank/DDBJ databases">
        <authorList>
            <person name="Zhirakovskaya E."/>
        </authorList>
    </citation>
    <scope>NUCLEOTIDE SEQUENCE</scope>
</reference>
<gene>
    <name evidence="1" type="ORF">MNBD_GAMMA09-2093</name>
</gene>